<dbReference type="Pfam" id="PF07593">
    <property type="entry name" value="UnbV_ASPIC"/>
    <property type="match status" value="1"/>
</dbReference>
<feature type="domain" description="ASPIC/UnbV" evidence="2">
    <location>
        <begin position="532"/>
        <end position="599"/>
    </location>
</feature>
<dbReference type="InterPro" id="IPR013517">
    <property type="entry name" value="FG-GAP"/>
</dbReference>
<evidence type="ECO:0000259" key="2">
    <source>
        <dbReference type="Pfam" id="PF07593"/>
    </source>
</evidence>
<keyword evidence="1" id="KW-0732">Signal</keyword>
<proteinExistence type="predicted"/>
<dbReference type="EMBL" id="CP002453">
    <property type="protein sequence ID" value="ADV49749.1"/>
    <property type="molecule type" value="Genomic_DNA"/>
</dbReference>
<dbReference type="InterPro" id="IPR011519">
    <property type="entry name" value="UnbV_ASPIC"/>
</dbReference>
<dbReference type="Proteomes" id="UP000008634">
    <property type="component" value="Chromosome"/>
</dbReference>
<dbReference type="PANTHER" id="PTHR16026:SF0">
    <property type="entry name" value="CARTILAGE ACIDIC PROTEIN 1"/>
    <property type="match status" value="1"/>
</dbReference>
<organism evidence="3 4">
    <name type="scientific">Cellulophaga algicola (strain DSM 14237 / IC166 / ACAM 630)</name>
    <dbReference type="NCBI Taxonomy" id="688270"/>
    <lineage>
        <taxon>Bacteria</taxon>
        <taxon>Pseudomonadati</taxon>
        <taxon>Bacteroidota</taxon>
        <taxon>Flavobacteriia</taxon>
        <taxon>Flavobacteriales</taxon>
        <taxon>Flavobacteriaceae</taxon>
        <taxon>Cellulophaga</taxon>
    </lineage>
</organism>
<dbReference type="InterPro" id="IPR027039">
    <property type="entry name" value="Crtac1"/>
</dbReference>
<dbReference type="eggNOG" id="COG4888">
    <property type="taxonomic scope" value="Bacteria"/>
</dbReference>
<dbReference type="KEGG" id="cao:Celal_2460"/>
<gene>
    <name evidence="3" type="ordered locus">Celal_2460</name>
</gene>
<dbReference type="Pfam" id="PF13517">
    <property type="entry name" value="FG-GAP_3"/>
    <property type="match status" value="5"/>
</dbReference>
<protein>
    <submittedName>
        <fullName evidence="3">FG-GAP repeat protein</fullName>
    </submittedName>
</protein>
<dbReference type="HOGENOM" id="CLU_281416_0_0_10"/>
<dbReference type="PROSITE" id="PS51257">
    <property type="entry name" value="PROKAR_LIPOPROTEIN"/>
    <property type="match status" value="1"/>
</dbReference>
<dbReference type="AlphaFoldDB" id="E6X8X8"/>
<keyword evidence="4" id="KW-1185">Reference proteome</keyword>
<dbReference type="PANTHER" id="PTHR16026">
    <property type="entry name" value="CARTILAGE ACIDIC PROTEIN 1"/>
    <property type="match status" value="1"/>
</dbReference>
<dbReference type="InterPro" id="IPR028994">
    <property type="entry name" value="Integrin_alpha_N"/>
</dbReference>
<dbReference type="Gene3D" id="2.130.10.130">
    <property type="entry name" value="Integrin alpha, N-terminal"/>
    <property type="match status" value="3"/>
</dbReference>
<dbReference type="OrthoDB" id="9816120at2"/>
<sequence>MKSLLKIITVCCLLLSCTNSKKEKKEPNNTPEEKGKLFTLIDQKQTNITFNNHIEENFNNFFAVFNYVYNGAGVAIGDINNDGLSDIYFVGNEVPNKLYLNKGNLVFEDITNKANVAGGKGWHNGVVMADINGDGLQDIYICRGGHIDTENDRKNLLYINQGDSTFKEEAKKYGLDDSGYSLMASFFDLDNDNDLDLYLTNRPNKFFMGYEQVLQGKAKEEDMFRDKLFINENGTFKELGKTSGIKNNYGYGLGLATADFNSDGYTDIMVANDYLERDYLYINQKNKTFEDQIEKRFNHIPFYAMGIDVVDFNNDGFEDIIQLEMLPEDYERSKTTMASMNIKLFKDLTNNGFHYQYMHNQLQLNRGNGIYSDIAQYSGISKTDWSWSCLGSDFDNDGYRDLYITNGFKRDIWDKDANAKFSAYMRSATARTSTNEENAQYIINLFKENKISNYSYKNNGDLTFTKKTEDWGMQIPSFSNGAAVADLDNDGDLDLIVNNIDDPAFIYQNNAEKIGNNYIKIKLEGPKNNTTGLGAKITIRHNNKKQFYEFKTVRGYLSSVEPITHFGLGKDSNISSLEVAWADGKYSTLTNVKANQQVTINYKSAITIEKNVKITNPIFKDITTHIKANYKHEENIFDDFKSQLLLPHKLSQNGPCLAIADINNDGLDDFYVGGASGQSGAIYTQLTTNRFEKLNTKIFNDAKNSEDVGAHFFDADSDGDLDLYVVSGGNEFNASNPTYKDRLYLNIGDGNYKLSPNLPSNSDSGSCVISHDFDSDGDLDLFVGGRLVPNKYPSAPKSYLLKNTNGIFTDVTKTLAPELATIGMVTSAVWVDIDNDEIKELVLVGEWMPISIFKKEGDKFVNITSRLQLEHTVGWWNKIVAKDIDKDGDIDFVLGNLGLNYKFKATKKSPFIIYADDFDANGTNDIFLTQHYKNRQVPVRGKQCASEQLPQIGQKFKTYQEFAKAAIKDIIPNVSKALMYEAQMFESIILTNDNGVFKIKKLPMEAQFSVINGIVIDDFNNDTILDILIAGNKFEVEVETTRADASIGLLFLGKTNGDYKPVNHLESGILLPDNVKDIQKIRIGNTVGILTAINNQELRLLQMK</sequence>
<name>E6X8X8_CELAD</name>
<reference evidence="3 4" key="1">
    <citation type="journal article" date="2010" name="Stand. Genomic Sci.">
        <title>Complete genome sequence of Cellulophaga algicola type strain (IC166).</title>
        <authorList>
            <person name="Abt B."/>
            <person name="Lu M."/>
            <person name="Misra M."/>
            <person name="Han C."/>
            <person name="Nolan M."/>
            <person name="Lucas S."/>
            <person name="Hammon N."/>
            <person name="Deshpande S."/>
            <person name="Cheng J.F."/>
            <person name="Tapia R."/>
            <person name="Goodwin L."/>
            <person name="Pitluck S."/>
            <person name="Liolios K."/>
            <person name="Pagani I."/>
            <person name="Ivanova N."/>
            <person name="Mavromatis K."/>
            <person name="Ovchinikova G."/>
            <person name="Pati A."/>
            <person name="Chen A."/>
            <person name="Palaniappan K."/>
            <person name="Land M."/>
            <person name="Hauser L."/>
            <person name="Chang Y.J."/>
            <person name="Jeffries C.D."/>
            <person name="Detter J.C."/>
            <person name="Brambilla E."/>
            <person name="Rohde M."/>
            <person name="Tindall B.J."/>
            <person name="Goker M."/>
            <person name="Woyke T."/>
            <person name="Bristow J."/>
            <person name="Eisen J.A."/>
            <person name="Markowitz V."/>
            <person name="Hugenholtz P."/>
            <person name="Kyrpides N.C."/>
            <person name="Klenk H.P."/>
            <person name="Lapidus A."/>
        </authorList>
    </citation>
    <scope>NUCLEOTIDE SEQUENCE [LARGE SCALE GENOMIC DNA]</scope>
    <source>
        <strain evidence="4">DSM 14237 / IC166 / ACAM 630</strain>
    </source>
</reference>
<dbReference type="SUPFAM" id="SSF69318">
    <property type="entry name" value="Integrin alpha N-terminal domain"/>
    <property type="match status" value="2"/>
</dbReference>
<evidence type="ECO:0000313" key="3">
    <source>
        <dbReference type="EMBL" id="ADV49749.1"/>
    </source>
</evidence>
<dbReference type="STRING" id="688270.Celal_2460"/>
<evidence type="ECO:0000256" key="1">
    <source>
        <dbReference type="ARBA" id="ARBA00022729"/>
    </source>
</evidence>
<dbReference type="RefSeq" id="WP_013551221.1">
    <property type="nucleotide sequence ID" value="NC_014934.1"/>
</dbReference>
<evidence type="ECO:0000313" key="4">
    <source>
        <dbReference type="Proteomes" id="UP000008634"/>
    </source>
</evidence>
<accession>E6X8X8</accession>